<dbReference type="AlphaFoldDB" id="A0AAX1NEI4"/>
<dbReference type="KEGG" id="fya:KMW28_28255"/>
<proteinExistence type="predicted"/>
<protein>
    <recommendedName>
        <fullName evidence="3">Glyoxalase-like domain-containing protein</fullName>
    </recommendedName>
</protein>
<gene>
    <name evidence="1" type="ORF">KMW28_28255</name>
</gene>
<dbReference type="Proteomes" id="UP000678679">
    <property type="component" value="Chromosome 2"/>
</dbReference>
<sequence length="226" mass="24958">MSHLYIQTITTSALQTPQFYQTLGYDIKEVENTKWAVSISSIIKIGEHQQDRLGLILFDAQASSLLSDKGYKVYNNSVNDFVLSPSGVKIYIHSTPVPSLENNNSLVAGNCMGISLETPSMEDSVAFWEALGFSIAMGEINQGWVAMSHTSGSMISLMKAGMCPHQFFNPSLTFFNGKEGNPVVIDKIRKLNIDIAEEITFFSKVNEVDNIIIKDPAGIGFFIFND</sequence>
<dbReference type="EMBL" id="CP076133">
    <property type="protein sequence ID" value="QWG04792.1"/>
    <property type="molecule type" value="Genomic_DNA"/>
</dbReference>
<reference evidence="1 2" key="1">
    <citation type="submission" date="2021-05" db="EMBL/GenBank/DDBJ databases">
        <title>Comparative genomic studies on the polysaccharide-degrading batcterial strains of the Flammeovirga genus.</title>
        <authorList>
            <person name="Zewei F."/>
            <person name="Zheng Z."/>
            <person name="Yu L."/>
            <person name="Ruyue G."/>
            <person name="Yanhong M."/>
            <person name="Yuanyuan C."/>
            <person name="Jingyan G."/>
            <person name="Wenjun H."/>
        </authorList>
    </citation>
    <scope>NUCLEOTIDE SEQUENCE [LARGE SCALE GENOMIC DNA]</scope>
    <source>
        <strain evidence="1 2">NBRC:100898</strain>
    </source>
</reference>
<dbReference type="RefSeq" id="WP_169662506.1">
    <property type="nucleotide sequence ID" value="NZ_CP076133.1"/>
</dbReference>
<keyword evidence="2" id="KW-1185">Reference proteome</keyword>
<name>A0AAX1NEI4_9BACT</name>
<evidence type="ECO:0008006" key="3">
    <source>
        <dbReference type="Google" id="ProtNLM"/>
    </source>
</evidence>
<evidence type="ECO:0000313" key="2">
    <source>
        <dbReference type="Proteomes" id="UP000678679"/>
    </source>
</evidence>
<accession>A0AAX1NEI4</accession>
<organism evidence="1 2">
    <name type="scientific">Flammeovirga yaeyamensis</name>
    <dbReference type="NCBI Taxonomy" id="367791"/>
    <lineage>
        <taxon>Bacteria</taxon>
        <taxon>Pseudomonadati</taxon>
        <taxon>Bacteroidota</taxon>
        <taxon>Cytophagia</taxon>
        <taxon>Cytophagales</taxon>
        <taxon>Flammeovirgaceae</taxon>
        <taxon>Flammeovirga</taxon>
    </lineage>
</organism>
<evidence type="ECO:0000313" key="1">
    <source>
        <dbReference type="EMBL" id="QWG04792.1"/>
    </source>
</evidence>